<keyword evidence="6" id="KW-1185">Reference proteome</keyword>
<feature type="domain" description="tRNA(Ile)-lysidine/2-thiocytidine synthase N-terminal" evidence="2">
    <location>
        <begin position="38"/>
        <end position="203"/>
    </location>
</feature>
<dbReference type="CDD" id="cd24138">
    <property type="entry name" value="TtcA-like"/>
    <property type="match status" value="1"/>
</dbReference>
<protein>
    <submittedName>
        <fullName evidence="3">Trna(Ile)-lysidine/2-thiocytidine synthase</fullName>
    </submittedName>
    <submittedName>
        <fullName evidence="4">tRNA(Ile)-lysidine synthase TilS/MesJ</fullName>
    </submittedName>
</protein>
<dbReference type="InterPro" id="IPR011063">
    <property type="entry name" value="TilS/TtcA_N"/>
</dbReference>
<dbReference type="GO" id="GO:0008033">
    <property type="term" value="P:tRNA processing"/>
    <property type="evidence" value="ECO:0007669"/>
    <property type="project" value="InterPro"/>
</dbReference>
<dbReference type="AlphaFoldDB" id="A0A143YL64"/>
<dbReference type="GO" id="GO:0016740">
    <property type="term" value="F:transferase activity"/>
    <property type="evidence" value="ECO:0007669"/>
    <property type="project" value="UniProtKB-KW"/>
</dbReference>
<dbReference type="EMBL" id="FJNB01000006">
    <property type="protein sequence ID" value="CZQ93331.1"/>
    <property type="molecule type" value="Genomic_DNA"/>
</dbReference>
<dbReference type="PANTHER" id="PTHR43686:SF1">
    <property type="entry name" value="AMINOTRAN_5 DOMAIN-CONTAINING PROTEIN"/>
    <property type="match status" value="1"/>
</dbReference>
<dbReference type="InterPro" id="IPR035107">
    <property type="entry name" value="tRNA_thiolation_TtcA_Ctu1"/>
</dbReference>
<evidence type="ECO:0000313" key="6">
    <source>
        <dbReference type="Proteomes" id="UP000199280"/>
    </source>
</evidence>
<evidence type="ECO:0000259" key="2">
    <source>
        <dbReference type="Pfam" id="PF01171"/>
    </source>
</evidence>
<dbReference type="Pfam" id="PF01171">
    <property type="entry name" value="ATP_bind_3"/>
    <property type="match status" value="1"/>
</dbReference>
<gene>
    <name evidence="4" type="ORF">SAMN05216375_10516</name>
    <name evidence="3" type="ORF">TR210_1134</name>
</gene>
<sequence length="287" mass="32902">MEKCDQIERSLIKKYRKPLWRPFIKAIQEYDLIQNGDKIAVCISGGKDSMLLAKLMQELQRHGPLRFELVFLAMNPGYSEPNQQQILANAALMDIPLTVFESSIFDVVENVESSPCYLCARMRRGSLYQKAQALGCNKIALGHHFDDVIETILMNMFYGGTIETMMPKLHSRNFAGMELIRPLYNVKEADIIAWKDYHQLTFLQCACRFTEMYDSQLSDLGGFKRKEVKALIGKLRETSPLIDANIFQSVQSVNLEKIIAGRDRDGRHHFLEKYADGAERPQPDMVE</sequence>
<dbReference type="InterPro" id="IPR014729">
    <property type="entry name" value="Rossmann-like_a/b/a_fold"/>
</dbReference>
<dbReference type="Proteomes" id="UP000199280">
    <property type="component" value="Unassembled WGS sequence"/>
</dbReference>
<dbReference type="Gene3D" id="3.40.50.620">
    <property type="entry name" value="HUPs"/>
    <property type="match status" value="1"/>
</dbReference>
<name>A0A143YL64_9LACT</name>
<accession>A0A143YL64</accession>
<keyword evidence="1" id="KW-0808">Transferase</keyword>
<organism evidence="3 5">
    <name type="scientific">Trichococcus ilyis</name>
    <dbReference type="NCBI Taxonomy" id="640938"/>
    <lineage>
        <taxon>Bacteria</taxon>
        <taxon>Bacillati</taxon>
        <taxon>Bacillota</taxon>
        <taxon>Bacilli</taxon>
        <taxon>Lactobacillales</taxon>
        <taxon>Carnobacteriaceae</taxon>
        <taxon>Trichococcus</taxon>
    </lineage>
</organism>
<dbReference type="STRING" id="640938.TR210_1134"/>
<dbReference type="SUPFAM" id="SSF52402">
    <property type="entry name" value="Adenine nucleotide alpha hydrolases-like"/>
    <property type="match status" value="1"/>
</dbReference>
<dbReference type="Proteomes" id="UP000076878">
    <property type="component" value="Unassembled WGS sequence"/>
</dbReference>
<dbReference type="RefSeq" id="WP_068622427.1">
    <property type="nucleotide sequence ID" value="NZ_FJNB01000006.1"/>
</dbReference>
<dbReference type="EMBL" id="FNYT01000005">
    <property type="protein sequence ID" value="SEI91148.1"/>
    <property type="molecule type" value="Genomic_DNA"/>
</dbReference>
<dbReference type="PANTHER" id="PTHR43686">
    <property type="entry name" value="SULFURTRANSFERASE-RELATED"/>
    <property type="match status" value="1"/>
</dbReference>
<evidence type="ECO:0000256" key="1">
    <source>
        <dbReference type="ARBA" id="ARBA00022679"/>
    </source>
</evidence>
<dbReference type="OrthoDB" id="9801054at2"/>
<evidence type="ECO:0000313" key="4">
    <source>
        <dbReference type="EMBL" id="SEI91148.1"/>
    </source>
</evidence>
<proteinExistence type="predicted"/>
<reference evidence="3 5" key="1">
    <citation type="submission" date="2016-02" db="EMBL/GenBank/DDBJ databases">
        <authorList>
            <person name="Wen L."/>
            <person name="He K."/>
            <person name="Yang H."/>
        </authorList>
    </citation>
    <scope>NUCLEOTIDE SEQUENCE [LARGE SCALE GENOMIC DNA]</scope>
    <source>
        <strain evidence="3">Trichococcus_R210</strain>
    </source>
</reference>
<evidence type="ECO:0000313" key="5">
    <source>
        <dbReference type="Proteomes" id="UP000076878"/>
    </source>
</evidence>
<evidence type="ECO:0000313" key="3">
    <source>
        <dbReference type="EMBL" id="CZQ93331.1"/>
    </source>
</evidence>
<dbReference type="PIRSF" id="PIRSF004976">
    <property type="entry name" value="ATPase_YdaO"/>
    <property type="match status" value="1"/>
</dbReference>
<reference evidence="4 6" key="2">
    <citation type="submission" date="2016-10" db="EMBL/GenBank/DDBJ databases">
        <authorList>
            <person name="Varghese N."/>
            <person name="Submissions S."/>
        </authorList>
    </citation>
    <scope>NUCLEOTIDE SEQUENCE [LARGE SCALE GENOMIC DNA]</scope>
    <source>
        <strain evidence="4 6">DSM 22150</strain>
    </source>
</reference>